<dbReference type="AlphaFoldDB" id="A0AAV7KPJ9"/>
<name>A0AAV7KPJ9_PLEWA</name>
<gene>
    <name evidence="1" type="ORF">NDU88_001434</name>
</gene>
<dbReference type="Proteomes" id="UP001066276">
    <property type="component" value="Chromosome 12"/>
</dbReference>
<evidence type="ECO:0000313" key="1">
    <source>
        <dbReference type="EMBL" id="KAJ1081251.1"/>
    </source>
</evidence>
<accession>A0AAV7KPJ9</accession>
<dbReference type="EMBL" id="JANPWB010000016">
    <property type="protein sequence ID" value="KAJ1081251.1"/>
    <property type="molecule type" value="Genomic_DNA"/>
</dbReference>
<keyword evidence="2" id="KW-1185">Reference proteome</keyword>
<sequence>MPGAQRPPTARLADEVLAFPTFLILGGEIISKMLLLKLAGPTVTSIHPSKGRSYAEQVANVYYPNPSLRLTQHSIFVAFEFSSHYVVKYHGFIVVSLITRRRQETVGT</sequence>
<proteinExistence type="predicted"/>
<protein>
    <submittedName>
        <fullName evidence="1">Uncharacterized protein</fullName>
    </submittedName>
</protein>
<evidence type="ECO:0000313" key="2">
    <source>
        <dbReference type="Proteomes" id="UP001066276"/>
    </source>
</evidence>
<organism evidence="1 2">
    <name type="scientific">Pleurodeles waltl</name>
    <name type="common">Iberian ribbed newt</name>
    <dbReference type="NCBI Taxonomy" id="8319"/>
    <lineage>
        <taxon>Eukaryota</taxon>
        <taxon>Metazoa</taxon>
        <taxon>Chordata</taxon>
        <taxon>Craniata</taxon>
        <taxon>Vertebrata</taxon>
        <taxon>Euteleostomi</taxon>
        <taxon>Amphibia</taxon>
        <taxon>Batrachia</taxon>
        <taxon>Caudata</taxon>
        <taxon>Salamandroidea</taxon>
        <taxon>Salamandridae</taxon>
        <taxon>Pleurodelinae</taxon>
        <taxon>Pleurodeles</taxon>
    </lineage>
</organism>
<comment type="caution">
    <text evidence="1">The sequence shown here is derived from an EMBL/GenBank/DDBJ whole genome shotgun (WGS) entry which is preliminary data.</text>
</comment>
<reference evidence="1" key="1">
    <citation type="journal article" date="2022" name="bioRxiv">
        <title>Sequencing and chromosome-scale assembly of the giantPleurodeles waltlgenome.</title>
        <authorList>
            <person name="Brown T."/>
            <person name="Elewa A."/>
            <person name="Iarovenko S."/>
            <person name="Subramanian E."/>
            <person name="Araus A.J."/>
            <person name="Petzold A."/>
            <person name="Susuki M."/>
            <person name="Suzuki K.-i.T."/>
            <person name="Hayashi T."/>
            <person name="Toyoda A."/>
            <person name="Oliveira C."/>
            <person name="Osipova E."/>
            <person name="Leigh N.D."/>
            <person name="Simon A."/>
            <person name="Yun M.H."/>
        </authorList>
    </citation>
    <scope>NUCLEOTIDE SEQUENCE</scope>
    <source>
        <strain evidence="1">20211129_DDA</strain>
        <tissue evidence="1">Liver</tissue>
    </source>
</reference>